<gene>
    <name evidence="13" type="ORF">H0266_14735</name>
</gene>
<comment type="caution">
    <text evidence="13">The sequence shown here is derived from an EMBL/GenBank/DDBJ whole genome shotgun (WGS) entry which is preliminary data.</text>
</comment>
<evidence type="ECO:0000256" key="9">
    <source>
        <dbReference type="ARBA" id="ARBA00022801"/>
    </source>
</evidence>
<accession>A0A838CW09</accession>
<dbReference type="InterPro" id="IPR006179">
    <property type="entry name" value="5_nucleotidase/apyrase"/>
</dbReference>
<proteinExistence type="inferred from homology"/>
<evidence type="ECO:0000256" key="5">
    <source>
        <dbReference type="ARBA" id="ARBA00006654"/>
    </source>
</evidence>
<dbReference type="PANTHER" id="PTHR11575">
    <property type="entry name" value="5'-NUCLEOTIDASE-RELATED"/>
    <property type="match status" value="1"/>
</dbReference>
<keyword evidence="10" id="KW-0511">Multifunctional enzyme</keyword>
<dbReference type="PROSITE" id="PS00785">
    <property type="entry name" value="5_NUCLEOTIDASE_1"/>
    <property type="match status" value="1"/>
</dbReference>
<dbReference type="PROSITE" id="PS51272">
    <property type="entry name" value="SLH"/>
    <property type="match status" value="3"/>
</dbReference>
<evidence type="ECO:0000256" key="10">
    <source>
        <dbReference type="ARBA" id="ARBA00023268"/>
    </source>
</evidence>
<dbReference type="InterPro" id="IPR004843">
    <property type="entry name" value="Calcineurin-like_PHP"/>
</dbReference>
<evidence type="ECO:0000256" key="1">
    <source>
        <dbReference type="ARBA" id="ARBA00000527"/>
    </source>
</evidence>
<dbReference type="GO" id="GO:0008254">
    <property type="term" value="F:3'-nucleotidase activity"/>
    <property type="evidence" value="ECO:0007669"/>
    <property type="project" value="UniProtKB-EC"/>
</dbReference>
<evidence type="ECO:0000256" key="8">
    <source>
        <dbReference type="ARBA" id="ARBA00022741"/>
    </source>
</evidence>
<protein>
    <submittedName>
        <fullName evidence="13">Bifunctional 2',3'-cyclic-nucleotide 2'-phosphodiesterase/3'-nucleotidase</fullName>
    </submittedName>
</protein>
<dbReference type="GO" id="GO:0030288">
    <property type="term" value="C:outer membrane-bounded periplasmic space"/>
    <property type="evidence" value="ECO:0007669"/>
    <property type="project" value="TreeGrafter"/>
</dbReference>
<dbReference type="InterPro" id="IPR036907">
    <property type="entry name" value="5'-Nucleotdase_C_sf"/>
</dbReference>
<evidence type="ECO:0000256" key="2">
    <source>
        <dbReference type="ARBA" id="ARBA00001730"/>
    </source>
</evidence>
<feature type="domain" description="SLH" evidence="12">
    <location>
        <begin position="663"/>
        <end position="729"/>
    </location>
</feature>
<comment type="catalytic activity">
    <reaction evidence="1">
        <text>a ribonucleoside 3'-phosphate + H2O = a ribonucleoside + phosphate</text>
        <dbReference type="Rhea" id="RHEA:10144"/>
        <dbReference type="ChEBI" id="CHEBI:13197"/>
        <dbReference type="ChEBI" id="CHEBI:15377"/>
        <dbReference type="ChEBI" id="CHEBI:18254"/>
        <dbReference type="ChEBI" id="CHEBI:43474"/>
        <dbReference type="EC" id="3.1.3.6"/>
    </reaction>
</comment>
<reference evidence="13 14" key="1">
    <citation type="journal article" date="2004" name="Extremophiles">
        <title>Halobacillus locisalis sp. nov., a halophilic bacterium isolated from a marine solar saltern of the Yellow Sea in Korea.</title>
        <authorList>
            <person name="Yoon J.H."/>
            <person name="Kang K.H."/>
            <person name="Oh T.K."/>
            <person name="Park Y.H."/>
        </authorList>
    </citation>
    <scope>NUCLEOTIDE SEQUENCE [LARGE SCALE GENOMIC DNA]</scope>
    <source>
        <strain evidence="13 14">KCTC 3788</strain>
    </source>
</reference>
<comment type="cofactor">
    <cofactor evidence="3">
        <name>a divalent metal cation</name>
        <dbReference type="ChEBI" id="CHEBI:60240"/>
    </cofactor>
</comment>
<dbReference type="EMBL" id="JACEFG010000003">
    <property type="protein sequence ID" value="MBA2176150.1"/>
    <property type="molecule type" value="Genomic_DNA"/>
</dbReference>
<dbReference type="InterPro" id="IPR006146">
    <property type="entry name" value="5'-Nucleotdase_CS"/>
</dbReference>
<evidence type="ECO:0000256" key="3">
    <source>
        <dbReference type="ARBA" id="ARBA00001968"/>
    </source>
</evidence>
<evidence type="ECO:0000256" key="6">
    <source>
        <dbReference type="ARBA" id="ARBA00022723"/>
    </source>
</evidence>
<name>A0A838CW09_9BACI</name>
<dbReference type="GO" id="GO:0046872">
    <property type="term" value="F:metal ion binding"/>
    <property type="evidence" value="ECO:0007669"/>
    <property type="project" value="UniProtKB-KW"/>
</dbReference>
<dbReference type="Pfam" id="PF02872">
    <property type="entry name" value="5_nucleotid_C"/>
    <property type="match status" value="1"/>
</dbReference>
<dbReference type="NCBIfam" id="NF006938">
    <property type="entry name" value="PRK09420.1"/>
    <property type="match status" value="1"/>
</dbReference>
<evidence type="ECO:0000313" key="14">
    <source>
        <dbReference type="Proteomes" id="UP000571017"/>
    </source>
</evidence>
<dbReference type="SUPFAM" id="SSF56300">
    <property type="entry name" value="Metallo-dependent phosphatases"/>
    <property type="match status" value="1"/>
</dbReference>
<dbReference type="GO" id="GO:0000166">
    <property type="term" value="F:nucleotide binding"/>
    <property type="evidence" value="ECO:0007669"/>
    <property type="project" value="UniProtKB-KW"/>
</dbReference>
<dbReference type="PANTHER" id="PTHR11575:SF6">
    <property type="entry name" value="2',3'-CYCLIC-NUCLEOTIDE 2'-PHOSPHODIESTERASE_3'-NUCLEOTIDASE"/>
    <property type="match status" value="1"/>
</dbReference>
<comment type="similarity">
    <text evidence="5">Belongs to the 5'-nucleotidase family.</text>
</comment>
<feature type="domain" description="SLH" evidence="12">
    <location>
        <begin position="731"/>
        <end position="786"/>
    </location>
</feature>
<dbReference type="GO" id="GO:0008663">
    <property type="term" value="F:2',3'-cyclic-nucleotide 2'-phosphodiesterase activity"/>
    <property type="evidence" value="ECO:0007669"/>
    <property type="project" value="UniProtKB-EC"/>
</dbReference>
<dbReference type="PRINTS" id="PR01607">
    <property type="entry name" value="APYRASEFAMLY"/>
</dbReference>
<keyword evidence="7 11" id="KW-0732">Signal</keyword>
<evidence type="ECO:0000256" key="4">
    <source>
        <dbReference type="ARBA" id="ARBA00004196"/>
    </source>
</evidence>
<feature type="chain" id="PRO_5032270933" evidence="11">
    <location>
        <begin position="31"/>
        <end position="843"/>
    </location>
</feature>
<organism evidence="13 14">
    <name type="scientific">Halobacillus locisalis</name>
    <dbReference type="NCBI Taxonomy" id="220753"/>
    <lineage>
        <taxon>Bacteria</taxon>
        <taxon>Bacillati</taxon>
        <taxon>Bacillota</taxon>
        <taxon>Bacilli</taxon>
        <taxon>Bacillales</taxon>
        <taxon>Bacillaceae</taxon>
        <taxon>Halobacillus</taxon>
    </lineage>
</organism>
<dbReference type="Pfam" id="PF00149">
    <property type="entry name" value="Metallophos"/>
    <property type="match status" value="1"/>
</dbReference>
<dbReference type="Gene3D" id="3.90.780.10">
    <property type="entry name" value="5'-Nucleotidase, C-terminal domain"/>
    <property type="match status" value="1"/>
</dbReference>
<keyword evidence="6" id="KW-0479">Metal-binding</keyword>
<evidence type="ECO:0000256" key="11">
    <source>
        <dbReference type="SAM" id="SignalP"/>
    </source>
</evidence>
<dbReference type="InterPro" id="IPR008334">
    <property type="entry name" value="5'-Nucleotdase_C"/>
</dbReference>
<feature type="signal peptide" evidence="11">
    <location>
        <begin position="1"/>
        <end position="30"/>
    </location>
</feature>
<dbReference type="InterPro" id="IPR029052">
    <property type="entry name" value="Metallo-depent_PP-like"/>
</dbReference>
<dbReference type="Proteomes" id="UP000571017">
    <property type="component" value="Unassembled WGS sequence"/>
</dbReference>
<evidence type="ECO:0000256" key="7">
    <source>
        <dbReference type="ARBA" id="ARBA00022729"/>
    </source>
</evidence>
<feature type="domain" description="SLH" evidence="12">
    <location>
        <begin position="789"/>
        <end position="843"/>
    </location>
</feature>
<dbReference type="GO" id="GO:0009166">
    <property type="term" value="P:nucleotide catabolic process"/>
    <property type="evidence" value="ECO:0007669"/>
    <property type="project" value="InterPro"/>
</dbReference>
<keyword evidence="9" id="KW-0378">Hydrolase</keyword>
<evidence type="ECO:0000313" key="13">
    <source>
        <dbReference type="EMBL" id="MBA2176150.1"/>
    </source>
</evidence>
<dbReference type="Gene3D" id="3.60.21.10">
    <property type="match status" value="1"/>
</dbReference>
<keyword evidence="8" id="KW-0547">Nucleotide-binding</keyword>
<comment type="subcellular location">
    <subcellularLocation>
        <location evidence="4">Cell envelope</location>
    </subcellularLocation>
</comment>
<dbReference type="CDD" id="cd07410">
    <property type="entry name" value="MPP_CpdB_N"/>
    <property type="match status" value="1"/>
</dbReference>
<sequence length="843" mass="93384">MGKRNHWKWTTAAIALGMTVSSVAPSATFAAEEDKDVVNLQLMETTDIHSHVMNYDYFSDQSDETVGLVKVATLINEARKNAKNSMLFDNGDLIQGNPMADYIVNEEVLDEDGNVHPVYKAMNLLDYDVGNYGNHEFNYGLTFLKKAVEGADFPYVNANVYKADEDDDPTNNENYFDPYVIVDKEVTDEDGDTHTIKVGVIGFVPPQIMTWDKDNLEGKVETRDLKATAEKFVPQMKEEGADVVVGIAHSGLGSKEEYVDGAENATYQLSTVDGFDALLFGHSHQTFPSSDYAELDGKYNINLDQGTINGVATTQAGFWGSDLGMIDLQLEKVDGEWTVTNGQASTKPIYDHENGEALVDADQDVLDAVKDDHEGTQDYVATPVGETEVPLYSYFAQVQDDPTVQIVNDAQKQYVEKYIQGTELDGLPVLSAAAPFKAGRDGVSDFTDIPAGGLAIKDTTSLYKYPNTLKAVKINGAQVIEWLEWSAGQFNQVDPSLDEEQELVNPEFRSYNFDVIDGLTYQIDVTEAPRYNNDGEKINDSSRIENVMFQGEPIDPEQEFLVATNNYRATSKFANPDGDNVVIDSPDENRQVLVNYIQDSDSINPQANGNWSFAPVEGDATLTFVSSPKAQKYAEDNDRVDYLATRDDGFAVYSMDLNSDDGEEIVFDDVAKGEDGHWAASYIYDLVEDEIIFGYGNGNFGPEDPVTRGQFTELIVRMLGLENEEEVPFQDVSARSADAIAAAYEHGIIHGYSETSFKPGKLITREQMAHILLNAYNVKNDTDFEATTDVEYEDEAEISKLFMADVDAAHELGLMVGYHDKFDPKASADRGEAAKVLYMLKQK</sequence>
<dbReference type="AlphaFoldDB" id="A0A838CW09"/>
<dbReference type="SUPFAM" id="SSF55816">
    <property type="entry name" value="5'-nucleotidase (syn. UDP-sugar hydrolase), C-terminal domain"/>
    <property type="match status" value="1"/>
</dbReference>
<keyword evidence="14" id="KW-1185">Reference proteome</keyword>
<dbReference type="RefSeq" id="WP_181473184.1">
    <property type="nucleotide sequence ID" value="NZ_JACEFG010000003.1"/>
</dbReference>
<dbReference type="Pfam" id="PF00395">
    <property type="entry name" value="SLH"/>
    <property type="match status" value="3"/>
</dbReference>
<dbReference type="InterPro" id="IPR001119">
    <property type="entry name" value="SLH_dom"/>
</dbReference>
<dbReference type="InterPro" id="IPR041827">
    <property type="entry name" value="CpdB_N"/>
</dbReference>
<evidence type="ECO:0000259" key="12">
    <source>
        <dbReference type="PROSITE" id="PS51272"/>
    </source>
</evidence>
<comment type="catalytic activity">
    <reaction evidence="2">
        <text>a nucleoside 2',3'-cyclic phosphate + H2O = a nucleoside 3'-phosphate + H(+)</text>
        <dbReference type="Rhea" id="RHEA:19621"/>
        <dbReference type="ChEBI" id="CHEBI:15377"/>
        <dbReference type="ChEBI" id="CHEBI:15378"/>
        <dbReference type="ChEBI" id="CHEBI:66949"/>
        <dbReference type="ChEBI" id="CHEBI:66954"/>
        <dbReference type="EC" id="3.1.4.16"/>
    </reaction>
</comment>